<evidence type="ECO:0000256" key="5">
    <source>
        <dbReference type="ARBA" id="ARBA00048434"/>
    </source>
</evidence>
<reference evidence="9" key="1">
    <citation type="submission" date="2025-08" db="UniProtKB">
        <authorList>
            <consortium name="RefSeq"/>
        </authorList>
    </citation>
    <scope>IDENTIFICATION</scope>
    <source>
        <tissue evidence="9">Whole body</tissue>
    </source>
</reference>
<comment type="catalytic activity">
    <reaction evidence="5">
        <text>guanosine(9) in tRNA + S-adenosyl-L-methionine = N(1)-methylguanosine(9) in tRNA + S-adenosyl-L-homocysteine + H(+)</text>
        <dbReference type="Rhea" id="RHEA:43156"/>
        <dbReference type="Rhea" id="RHEA-COMP:10367"/>
        <dbReference type="Rhea" id="RHEA-COMP:10368"/>
        <dbReference type="ChEBI" id="CHEBI:15378"/>
        <dbReference type="ChEBI" id="CHEBI:57856"/>
        <dbReference type="ChEBI" id="CHEBI:59789"/>
        <dbReference type="ChEBI" id="CHEBI:73542"/>
        <dbReference type="ChEBI" id="CHEBI:74269"/>
        <dbReference type="EC" id="2.1.1.221"/>
    </reaction>
</comment>
<keyword evidence="4" id="KW-0949">S-adenosyl-L-methionine</keyword>
<keyword evidence="3" id="KW-0808">Transferase</keyword>
<name>A0A6J1R3K3_9HYME</name>
<evidence type="ECO:0000259" key="7">
    <source>
        <dbReference type="PROSITE" id="PS51675"/>
    </source>
</evidence>
<sequence>MDDVNSTEDKTIVVADELPEPPTSMSKRQLKRLQKRKKWLEQRSEKRLRERIKAREKRAYARANNLSLGPSRKFLKRSTMAASACTLTVTIDLSFDELMIDKDIAKLTKQILRCYTLNRRAAAPMQFSLTGFTGKSRASMEKHIGYEHWDVSFHAESYINVYPKDKIIYLTSESKNVIERLEHDCVYVIGGLVDHNAHKGMCHKLAVEAGVRHGRLPLDKFLQMEARKVLTIDHVFEILLKISEGDTWQEVFLKVLPERKNARPIVPIQSKEDELQDLKPDVNSAVPIDISNTVPVDVNNTVSIDVNNTVSIDVNNTVTIVKDACNEESDSRPECNADSKEIVNENSCVT</sequence>
<evidence type="ECO:0000313" key="9">
    <source>
        <dbReference type="RefSeq" id="XP_024888713.1"/>
    </source>
</evidence>
<dbReference type="PANTHER" id="PTHR13563">
    <property type="entry name" value="TRNA (GUANINE-9-) METHYLTRANSFERASE"/>
    <property type="match status" value="1"/>
</dbReference>
<dbReference type="AlphaFoldDB" id="A0A6J1R3K3"/>
<evidence type="ECO:0000256" key="1">
    <source>
        <dbReference type="ARBA" id="ARBA00012797"/>
    </source>
</evidence>
<dbReference type="InterPro" id="IPR038459">
    <property type="entry name" value="MT_TRM10-typ_sf"/>
</dbReference>
<accession>A0A6J1R3K3</accession>
<feature type="domain" description="SAM-dependent MTase TRM10-type" evidence="7">
    <location>
        <begin position="70"/>
        <end position="263"/>
    </location>
</feature>
<dbReference type="InterPro" id="IPR007356">
    <property type="entry name" value="tRNA_m1G_MeTrfase_euk"/>
</dbReference>
<evidence type="ECO:0000256" key="2">
    <source>
        <dbReference type="ARBA" id="ARBA00022603"/>
    </source>
</evidence>
<dbReference type="PROSITE" id="PS51675">
    <property type="entry name" value="SAM_MT_TRM10"/>
    <property type="match status" value="1"/>
</dbReference>
<keyword evidence="2 9" id="KW-0489">Methyltransferase</keyword>
<protein>
    <recommendedName>
        <fullName evidence="1">tRNA (guanine(9)-N(1))-methyltransferase</fullName>
        <ecNumber evidence="1">2.1.1.221</ecNumber>
    </recommendedName>
</protein>
<proteinExistence type="predicted"/>
<evidence type="ECO:0000256" key="6">
    <source>
        <dbReference type="SAM" id="MobiDB-lite"/>
    </source>
</evidence>
<keyword evidence="8" id="KW-1185">Reference proteome</keyword>
<dbReference type="GeneID" id="112465413"/>
<dbReference type="GO" id="GO:0002939">
    <property type="term" value="P:tRNA N1-guanine methylation"/>
    <property type="evidence" value="ECO:0007669"/>
    <property type="project" value="TreeGrafter"/>
</dbReference>
<dbReference type="InterPro" id="IPR028564">
    <property type="entry name" value="MT_TRM10-typ"/>
</dbReference>
<dbReference type="Proteomes" id="UP000504618">
    <property type="component" value="Unplaced"/>
</dbReference>
<dbReference type="Gene3D" id="3.40.1280.30">
    <property type="match status" value="1"/>
</dbReference>
<feature type="region of interest" description="Disordered" evidence="6">
    <location>
        <begin position="1"/>
        <end position="34"/>
    </location>
</feature>
<dbReference type="FunFam" id="3.40.1280.30:FF:000001">
    <property type="entry name" value="tRNA methyltransferase 10 homolog A"/>
    <property type="match status" value="1"/>
</dbReference>
<evidence type="ECO:0000256" key="4">
    <source>
        <dbReference type="ARBA" id="ARBA00022691"/>
    </source>
</evidence>
<dbReference type="CDD" id="cd18101">
    <property type="entry name" value="Trm10euk_A"/>
    <property type="match status" value="1"/>
</dbReference>
<evidence type="ECO:0000313" key="8">
    <source>
        <dbReference type="Proteomes" id="UP000504618"/>
    </source>
</evidence>
<dbReference type="EC" id="2.1.1.221" evidence="1"/>
<organism evidence="8 9">
    <name type="scientific">Temnothorax curvispinosus</name>
    <dbReference type="NCBI Taxonomy" id="300111"/>
    <lineage>
        <taxon>Eukaryota</taxon>
        <taxon>Metazoa</taxon>
        <taxon>Ecdysozoa</taxon>
        <taxon>Arthropoda</taxon>
        <taxon>Hexapoda</taxon>
        <taxon>Insecta</taxon>
        <taxon>Pterygota</taxon>
        <taxon>Neoptera</taxon>
        <taxon>Endopterygota</taxon>
        <taxon>Hymenoptera</taxon>
        <taxon>Apocrita</taxon>
        <taxon>Aculeata</taxon>
        <taxon>Formicoidea</taxon>
        <taxon>Formicidae</taxon>
        <taxon>Myrmicinae</taxon>
        <taxon>Temnothorax</taxon>
    </lineage>
</organism>
<dbReference type="GO" id="GO:0052905">
    <property type="term" value="F:tRNA (guanosine(9)-N1)-methyltransferase activity"/>
    <property type="evidence" value="ECO:0007669"/>
    <property type="project" value="UniProtKB-EC"/>
</dbReference>
<gene>
    <name evidence="9" type="primary">LOC112465413</name>
</gene>
<dbReference type="GO" id="GO:0005654">
    <property type="term" value="C:nucleoplasm"/>
    <property type="evidence" value="ECO:0007669"/>
    <property type="project" value="TreeGrafter"/>
</dbReference>
<dbReference type="GO" id="GO:0000049">
    <property type="term" value="F:tRNA binding"/>
    <property type="evidence" value="ECO:0007669"/>
    <property type="project" value="TreeGrafter"/>
</dbReference>
<dbReference type="PANTHER" id="PTHR13563:SF13">
    <property type="entry name" value="TRNA METHYLTRANSFERASE 10 HOMOLOG A"/>
    <property type="match status" value="1"/>
</dbReference>
<dbReference type="RefSeq" id="XP_024888713.1">
    <property type="nucleotide sequence ID" value="XM_025032945.1"/>
</dbReference>
<dbReference type="OrthoDB" id="278300at2759"/>
<evidence type="ECO:0000256" key="3">
    <source>
        <dbReference type="ARBA" id="ARBA00022679"/>
    </source>
</evidence>